<dbReference type="AlphaFoldDB" id="Q6IGF7"/>
<name>Q6IGF7_DROME</name>
<dbReference type="EMBL" id="BK003809">
    <property type="protein sequence ID" value="DAA02507.1"/>
    <property type="molecule type" value="Genomic_DNA"/>
</dbReference>
<protein>
    <submittedName>
        <fullName evidence="1">HDC06420</fullName>
    </submittedName>
</protein>
<evidence type="ECO:0000313" key="1">
    <source>
        <dbReference type="EMBL" id="DAA02507.1"/>
    </source>
</evidence>
<gene>
    <name evidence="1" type="ORF">HDC06420</name>
</gene>
<reference evidence="1" key="1">
    <citation type="journal article" date="2003" name="Genome Biol.">
        <title>An integrated gene annotation and transcriptional profiling approach towards the full gene content of the Drosophila genome.</title>
        <authorList>
            <person name="Hild M."/>
            <person name="Beckmann B."/>
            <person name="Haas S.A."/>
            <person name="Koch B."/>
            <person name="Solovyev V."/>
            <person name="Busold C."/>
            <person name="Fellenberg K."/>
            <person name="Boutros M."/>
            <person name="Vingron M."/>
            <person name="Sauer F."/>
            <person name="Hoheisel J.D."/>
            <person name="Paro R."/>
        </authorList>
    </citation>
    <scope>NUCLEOTIDE SEQUENCE</scope>
</reference>
<organism evidence="1">
    <name type="scientific">Drosophila melanogaster</name>
    <name type="common">Fruit fly</name>
    <dbReference type="NCBI Taxonomy" id="7227"/>
    <lineage>
        <taxon>Eukaryota</taxon>
        <taxon>Metazoa</taxon>
        <taxon>Ecdysozoa</taxon>
        <taxon>Arthropoda</taxon>
        <taxon>Hexapoda</taxon>
        <taxon>Insecta</taxon>
        <taxon>Pterygota</taxon>
        <taxon>Neoptera</taxon>
        <taxon>Endopterygota</taxon>
        <taxon>Diptera</taxon>
        <taxon>Brachycera</taxon>
        <taxon>Muscomorpha</taxon>
        <taxon>Ephydroidea</taxon>
        <taxon>Drosophilidae</taxon>
        <taxon>Drosophila</taxon>
        <taxon>Sophophora</taxon>
    </lineage>
</organism>
<sequence>MAVTVSHISSTVVILATSPCFGLECSRRCSRALNTHTHTTSSTCRRPLNFAPTAAHTWRRWEIENVCCCGKSLQSWQIEIAVCCDDDVYEENVTCCRSANNCKPQRAAKEKRTWMGLNGDGLISKGLRPGGGGGIQTLASPRKTPNKVIYMTRNREN</sequence>
<proteinExistence type="predicted"/>
<accession>Q6IGF7</accession>